<reference evidence="1 2" key="1">
    <citation type="submission" date="2024-01" db="EMBL/GenBank/DDBJ databases">
        <title>Sphingobacterium tenebrionis sp. nov., a novel endophyte isolated from tenebrio molitor intestines.</title>
        <authorList>
            <person name="Zhang C."/>
        </authorList>
    </citation>
    <scope>NUCLEOTIDE SEQUENCE [LARGE SCALE GENOMIC DNA]</scope>
    <source>
        <strain evidence="1 2">PU5-4</strain>
    </source>
</reference>
<evidence type="ECO:0000313" key="2">
    <source>
        <dbReference type="Proteomes" id="UP001363035"/>
    </source>
</evidence>
<keyword evidence="2" id="KW-1185">Reference proteome</keyword>
<gene>
    <name evidence="1" type="ORF">VJ786_13900</name>
</gene>
<organism evidence="1 2">
    <name type="scientific">Sphingobacterium tenebrionis</name>
    <dbReference type="NCBI Taxonomy" id="3111775"/>
    <lineage>
        <taxon>Bacteria</taxon>
        <taxon>Pseudomonadati</taxon>
        <taxon>Bacteroidota</taxon>
        <taxon>Sphingobacteriia</taxon>
        <taxon>Sphingobacteriales</taxon>
        <taxon>Sphingobacteriaceae</taxon>
        <taxon>Sphingobacterium</taxon>
    </lineage>
</organism>
<dbReference type="RefSeq" id="WP_099366724.1">
    <property type="nucleotide sequence ID" value="NZ_JAYLLN010000040.1"/>
</dbReference>
<name>A0ABU8I8F7_9SPHI</name>
<evidence type="ECO:0000313" key="1">
    <source>
        <dbReference type="EMBL" id="MEI5985994.1"/>
    </source>
</evidence>
<protein>
    <recommendedName>
        <fullName evidence="3">Lipoprotein</fullName>
    </recommendedName>
</protein>
<evidence type="ECO:0008006" key="3">
    <source>
        <dbReference type="Google" id="ProtNLM"/>
    </source>
</evidence>
<comment type="caution">
    <text evidence="1">The sequence shown here is derived from an EMBL/GenBank/DDBJ whole genome shotgun (WGS) entry which is preliminary data.</text>
</comment>
<dbReference type="Proteomes" id="UP001363035">
    <property type="component" value="Unassembled WGS sequence"/>
</dbReference>
<dbReference type="EMBL" id="JAYLLN010000040">
    <property type="protein sequence ID" value="MEI5985994.1"/>
    <property type="molecule type" value="Genomic_DNA"/>
</dbReference>
<dbReference type="PROSITE" id="PS51257">
    <property type="entry name" value="PROKAR_LIPOPROTEIN"/>
    <property type="match status" value="1"/>
</dbReference>
<accession>A0ABU8I8F7</accession>
<sequence length="191" mass="22477">MKKMTYFLFILFGPLVSSCEYGASTEETKKYDTLVDIFQKSENLLIQYRKMKAEGGKDSLNLQNYTYETFKSESPELLNNTQKYKEGLWRLLIDDDIQKDAYTNEDIALLLFNLGSKDFLESKEKVFTYYKEDKVDFGLLKRMLMPNGRIKGFKDDSDIMQETEKFNQKVSRHLAKGNQEERELAEFLSNR</sequence>
<proteinExistence type="predicted"/>